<evidence type="ECO:0000256" key="1">
    <source>
        <dbReference type="ARBA" id="ARBA00004389"/>
    </source>
</evidence>
<comment type="pathway">
    <text evidence="2">Glycolipid biosynthesis; glycosylphosphatidylinositol-anchor biosynthesis.</text>
</comment>
<dbReference type="PANTHER" id="PTHR28650:SF1">
    <property type="entry name" value="PHOSPHATIDYLINOSITOL-GLYCAN BIOSYNTHESIS CLASS X PROTEIN"/>
    <property type="match status" value="1"/>
</dbReference>
<comment type="subcellular location">
    <subcellularLocation>
        <location evidence="1">Endoplasmic reticulum membrane</location>
        <topology evidence="1">Single-pass membrane protein</topology>
    </subcellularLocation>
</comment>
<dbReference type="OrthoDB" id="5546453at2759"/>
<organism evidence="11 12">
    <name type="scientific">Colocasia esculenta</name>
    <name type="common">Wild taro</name>
    <name type="synonym">Arum esculentum</name>
    <dbReference type="NCBI Taxonomy" id="4460"/>
    <lineage>
        <taxon>Eukaryota</taxon>
        <taxon>Viridiplantae</taxon>
        <taxon>Streptophyta</taxon>
        <taxon>Embryophyta</taxon>
        <taxon>Tracheophyta</taxon>
        <taxon>Spermatophyta</taxon>
        <taxon>Magnoliopsida</taxon>
        <taxon>Liliopsida</taxon>
        <taxon>Araceae</taxon>
        <taxon>Aroideae</taxon>
        <taxon>Colocasieae</taxon>
        <taxon>Colocasia</taxon>
    </lineage>
</organism>
<evidence type="ECO:0000256" key="8">
    <source>
        <dbReference type="ARBA" id="ARBA00023136"/>
    </source>
</evidence>
<keyword evidence="12" id="KW-1185">Reference proteome</keyword>
<keyword evidence="4" id="KW-0337">GPI-anchor biosynthesis</keyword>
<evidence type="ECO:0000313" key="12">
    <source>
        <dbReference type="Proteomes" id="UP000652761"/>
    </source>
</evidence>
<dbReference type="GO" id="GO:0005789">
    <property type="term" value="C:endoplasmic reticulum membrane"/>
    <property type="evidence" value="ECO:0007669"/>
    <property type="project" value="UniProtKB-SubCell"/>
</dbReference>
<evidence type="ECO:0000256" key="7">
    <source>
        <dbReference type="ARBA" id="ARBA00022989"/>
    </source>
</evidence>
<dbReference type="UniPathway" id="UPA00196"/>
<dbReference type="AlphaFoldDB" id="A0A843WIW2"/>
<name>A0A843WIW2_COLES</name>
<evidence type="ECO:0000256" key="4">
    <source>
        <dbReference type="ARBA" id="ARBA00022502"/>
    </source>
</evidence>
<dbReference type="PANTHER" id="PTHR28650">
    <property type="entry name" value="PHOSPHATIDYLINOSITOL-GLYCAN BIOSYNTHESIS CLASS X PROTEIN"/>
    <property type="match status" value="1"/>
</dbReference>
<comment type="similarity">
    <text evidence="3">Belongs to the PIGX family.</text>
</comment>
<evidence type="ECO:0000256" key="5">
    <source>
        <dbReference type="ARBA" id="ARBA00022692"/>
    </source>
</evidence>
<keyword evidence="9" id="KW-0325">Glycoprotein</keyword>
<reference evidence="11" key="1">
    <citation type="submission" date="2017-07" db="EMBL/GenBank/DDBJ databases">
        <title>Taro Niue Genome Assembly and Annotation.</title>
        <authorList>
            <person name="Atibalentja N."/>
            <person name="Keating K."/>
            <person name="Fields C.J."/>
        </authorList>
    </citation>
    <scope>NUCLEOTIDE SEQUENCE</scope>
    <source>
        <strain evidence="11">Niue_2</strain>
        <tissue evidence="11">Leaf</tissue>
    </source>
</reference>
<dbReference type="InterPro" id="IPR013233">
    <property type="entry name" value="PIG-X/PBN1"/>
</dbReference>
<evidence type="ECO:0000256" key="2">
    <source>
        <dbReference type="ARBA" id="ARBA00004687"/>
    </source>
</evidence>
<dbReference type="GO" id="GO:0006506">
    <property type="term" value="P:GPI anchor biosynthetic process"/>
    <property type="evidence" value="ECO:0007669"/>
    <property type="project" value="UniProtKB-UniPathway"/>
</dbReference>
<dbReference type="InterPro" id="IPR040039">
    <property type="entry name" value="PIGX"/>
</dbReference>
<comment type="caution">
    <text evidence="11">The sequence shown here is derived from an EMBL/GenBank/DDBJ whole genome shotgun (WGS) entry which is preliminary data.</text>
</comment>
<dbReference type="Proteomes" id="UP000652761">
    <property type="component" value="Unassembled WGS sequence"/>
</dbReference>
<proteinExistence type="inferred from homology"/>
<keyword evidence="5 10" id="KW-0812">Transmembrane</keyword>
<evidence type="ECO:0008006" key="13">
    <source>
        <dbReference type="Google" id="ProtNLM"/>
    </source>
</evidence>
<evidence type="ECO:0000256" key="3">
    <source>
        <dbReference type="ARBA" id="ARBA00010345"/>
    </source>
</evidence>
<keyword evidence="6" id="KW-0256">Endoplasmic reticulum</keyword>
<keyword evidence="7 10" id="KW-1133">Transmembrane helix</keyword>
<gene>
    <name evidence="11" type="ORF">Taro_044342</name>
</gene>
<feature type="transmembrane region" description="Helical" evidence="10">
    <location>
        <begin position="126"/>
        <end position="148"/>
    </location>
</feature>
<sequence length="162" mass="17561">MSTTYQYSVAFVTVLCDAALFGDTNLELPSALSNQSMLMLHLDIKHASLSELQEGLQITTELPLHARYPPLEASGYSRVEINPPDVIMLCKPKVSQNECLSVIISWNASTRSAQKVLWKVPSGNQALSGIVSAVTFISSLLSALVIVYTAAFCSLPNRDATD</sequence>
<evidence type="ECO:0000256" key="6">
    <source>
        <dbReference type="ARBA" id="ARBA00022824"/>
    </source>
</evidence>
<evidence type="ECO:0000256" key="10">
    <source>
        <dbReference type="SAM" id="Phobius"/>
    </source>
</evidence>
<accession>A0A843WIW2</accession>
<keyword evidence="8 10" id="KW-0472">Membrane</keyword>
<evidence type="ECO:0000256" key="9">
    <source>
        <dbReference type="ARBA" id="ARBA00023180"/>
    </source>
</evidence>
<dbReference type="Pfam" id="PF08320">
    <property type="entry name" value="PIG-X"/>
    <property type="match status" value="1"/>
</dbReference>
<dbReference type="EMBL" id="NMUH01004977">
    <property type="protein sequence ID" value="MQM11433.1"/>
    <property type="molecule type" value="Genomic_DNA"/>
</dbReference>
<protein>
    <recommendedName>
        <fullName evidence="13">Phosphatidylinositol-glycan biosynthesis class X protein</fullName>
    </recommendedName>
</protein>
<evidence type="ECO:0000313" key="11">
    <source>
        <dbReference type="EMBL" id="MQM11433.1"/>
    </source>
</evidence>